<dbReference type="Gene3D" id="3.30.1330.40">
    <property type="entry name" value="RutC-like"/>
    <property type="match status" value="1"/>
</dbReference>
<dbReference type="RefSeq" id="WP_101521646.1">
    <property type="nucleotide sequence ID" value="NZ_PKLZ01000008.1"/>
</dbReference>
<comment type="caution">
    <text evidence="1">The sequence shown here is derived from an EMBL/GenBank/DDBJ whole genome shotgun (WGS) entry which is preliminary data.</text>
</comment>
<gene>
    <name evidence="1" type="ORF">CWI75_11570</name>
</gene>
<dbReference type="Pfam" id="PF01042">
    <property type="entry name" value="Ribonuc_L-PSP"/>
    <property type="match status" value="1"/>
</dbReference>
<organism evidence="1 2">
    <name type="scientific">Kineobactrum sediminis</name>
    <dbReference type="NCBI Taxonomy" id="1905677"/>
    <lineage>
        <taxon>Bacteria</taxon>
        <taxon>Pseudomonadati</taxon>
        <taxon>Pseudomonadota</taxon>
        <taxon>Gammaproteobacteria</taxon>
        <taxon>Cellvibrionales</taxon>
        <taxon>Halieaceae</taxon>
        <taxon>Kineobactrum</taxon>
    </lineage>
</organism>
<keyword evidence="2" id="KW-1185">Reference proteome</keyword>
<evidence type="ECO:0000313" key="1">
    <source>
        <dbReference type="EMBL" id="PLW82394.1"/>
    </source>
</evidence>
<dbReference type="SUPFAM" id="SSF55298">
    <property type="entry name" value="YjgF-like"/>
    <property type="match status" value="1"/>
</dbReference>
<dbReference type="OrthoDB" id="9803101at2"/>
<name>A0A2N5Y1X7_9GAMM</name>
<reference evidence="2" key="1">
    <citation type="submission" date="2017-11" db="EMBL/GenBank/DDBJ databases">
        <title>The draft genome sequence of Chromatocurvus sp. F02.</title>
        <authorList>
            <person name="Du Z.-J."/>
            <person name="Chang Y.-Q."/>
        </authorList>
    </citation>
    <scope>NUCLEOTIDE SEQUENCE [LARGE SCALE GENOMIC DNA]</scope>
    <source>
        <strain evidence="2">F02</strain>
    </source>
</reference>
<protein>
    <submittedName>
        <fullName evidence="1">Enamine deaminase RidA</fullName>
    </submittedName>
</protein>
<accession>A0A2N5Y1X7</accession>
<dbReference type="AlphaFoldDB" id="A0A2N5Y1X7"/>
<proteinExistence type="predicted"/>
<dbReference type="PANTHER" id="PTHR43857:SF1">
    <property type="entry name" value="YJGH FAMILY PROTEIN"/>
    <property type="match status" value="1"/>
</dbReference>
<dbReference type="InterPro" id="IPR035959">
    <property type="entry name" value="RutC-like_sf"/>
</dbReference>
<sequence length="130" mass="14196">MHTTLLPDGWPRPKGYANGVSATGTESIYVGGQIGWNSQCIFETTDFIAQVRQALLNITDILRAAGAAPEHITRMTWYITDKEAYTSRLSELGAVYREVLGKHFPAMSVVVVAALIEDEALVEIEATAVK</sequence>
<dbReference type="Proteomes" id="UP000234845">
    <property type="component" value="Unassembled WGS sequence"/>
</dbReference>
<evidence type="ECO:0000313" key="2">
    <source>
        <dbReference type="Proteomes" id="UP000234845"/>
    </source>
</evidence>
<dbReference type="InterPro" id="IPR006175">
    <property type="entry name" value="YjgF/YER057c/UK114"/>
</dbReference>
<dbReference type="PANTHER" id="PTHR43857">
    <property type="entry name" value="BLR7761 PROTEIN"/>
    <property type="match status" value="1"/>
</dbReference>
<dbReference type="EMBL" id="PKLZ01000008">
    <property type="protein sequence ID" value="PLW82394.1"/>
    <property type="molecule type" value="Genomic_DNA"/>
</dbReference>
<dbReference type="CDD" id="cd00448">
    <property type="entry name" value="YjgF_YER057c_UK114_family"/>
    <property type="match status" value="1"/>
</dbReference>